<dbReference type="GeneID" id="17265812"/>
<feature type="compositionally biased region" description="Basic residues" evidence="1">
    <location>
        <begin position="477"/>
        <end position="508"/>
    </location>
</feature>
<reference evidence="3" key="1">
    <citation type="journal article" date="2013" name="Nature">
        <title>Pan genome of the phytoplankton Emiliania underpins its global distribution.</title>
        <authorList>
            <person name="Read B.A."/>
            <person name="Kegel J."/>
            <person name="Klute M.J."/>
            <person name="Kuo A."/>
            <person name="Lefebvre S.C."/>
            <person name="Maumus F."/>
            <person name="Mayer C."/>
            <person name="Miller J."/>
            <person name="Monier A."/>
            <person name="Salamov A."/>
            <person name="Young J."/>
            <person name="Aguilar M."/>
            <person name="Claverie J.M."/>
            <person name="Frickenhaus S."/>
            <person name="Gonzalez K."/>
            <person name="Herman E.K."/>
            <person name="Lin Y.C."/>
            <person name="Napier J."/>
            <person name="Ogata H."/>
            <person name="Sarno A.F."/>
            <person name="Shmutz J."/>
            <person name="Schroeder D."/>
            <person name="de Vargas C."/>
            <person name="Verret F."/>
            <person name="von Dassow P."/>
            <person name="Valentin K."/>
            <person name="Van de Peer Y."/>
            <person name="Wheeler G."/>
            <person name="Dacks J.B."/>
            <person name="Delwiche C.F."/>
            <person name="Dyhrman S.T."/>
            <person name="Glockner G."/>
            <person name="John U."/>
            <person name="Richards T."/>
            <person name="Worden A.Z."/>
            <person name="Zhang X."/>
            <person name="Grigoriev I.V."/>
            <person name="Allen A.E."/>
            <person name="Bidle K."/>
            <person name="Borodovsky M."/>
            <person name="Bowler C."/>
            <person name="Brownlee C."/>
            <person name="Cock J.M."/>
            <person name="Elias M."/>
            <person name="Gladyshev V.N."/>
            <person name="Groth M."/>
            <person name="Guda C."/>
            <person name="Hadaegh A."/>
            <person name="Iglesias-Rodriguez M.D."/>
            <person name="Jenkins J."/>
            <person name="Jones B.M."/>
            <person name="Lawson T."/>
            <person name="Leese F."/>
            <person name="Lindquist E."/>
            <person name="Lobanov A."/>
            <person name="Lomsadze A."/>
            <person name="Malik S.B."/>
            <person name="Marsh M.E."/>
            <person name="Mackinder L."/>
            <person name="Mock T."/>
            <person name="Mueller-Roeber B."/>
            <person name="Pagarete A."/>
            <person name="Parker M."/>
            <person name="Probert I."/>
            <person name="Quesneville H."/>
            <person name="Raines C."/>
            <person name="Rensing S.A."/>
            <person name="Riano-Pachon D.M."/>
            <person name="Richier S."/>
            <person name="Rokitta S."/>
            <person name="Shiraiwa Y."/>
            <person name="Soanes D.M."/>
            <person name="van der Giezen M."/>
            <person name="Wahlund T.M."/>
            <person name="Williams B."/>
            <person name="Wilson W."/>
            <person name="Wolfe G."/>
            <person name="Wurch L.L."/>
        </authorList>
    </citation>
    <scope>NUCLEOTIDE SEQUENCE</scope>
</reference>
<reference evidence="2" key="2">
    <citation type="submission" date="2024-10" db="UniProtKB">
        <authorList>
            <consortium name="EnsemblProtists"/>
        </authorList>
    </citation>
    <scope>IDENTIFICATION</scope>
</reference>
<dbReference type="Proteomes" id="UP000013827">
    <property type="component" value="Unassembled WGS sequence"/>
</dbReference>
<dbReference type="AlphaFoldDB" id="A0A0D3J9T3"/>
<dbReference type="EnsemblProtists" id="EOD20268">
    <property type="protein sequence ID" value="EOD20268"/>
    <property type="gene ID" value="EMIHUDRAFT_444719"/>
</dbReference>
<feature type="compositionally biased region" description="Low complexity" evidence="1">
    <location>
        <begin position="394"/>
        <end position="410"/>
    </location>
</feature>
<feature type="compositionally biased region" description="Basic residues" evidence="1">
    <location>
        <begin position="368"/>
        <end position="388"/>
    </location>
</feature>
<dbReference type="PaxDb" id="2903-EOD20268"/>
<feature type="region of interest" description="Disordered" evidence="1">
    <location>
        <begin position="541"/>
        <end position="582"/>
    </location>
</feature>
<accession>A0A0D3J9T3</accession>
<dbReference type="InterPro" id="IPR022185">
    <property type="entry name" value="DUF3712"/>
</dbReference>
<dbReference type="HOGENOM" id="CLU_468880_0_0_1"/>
<dbReference type="KEGG" id="ehx:EMIHUDRAFT_444719"/>
<evidence type="ECO:0000313" key="3">
    <source>
        <dbReference type="Proteomes" id="UP000013827"/>
    </source>
</evidence>
<feature type="region of interest" description="Disordered" evidence="1">
    <location>
        <begin position="365"/>
        <end position="430"/>
    </location>
</feature>
<proteinExistence type="predicted"/>
<keyword evidence="3" id="KW-1185">Reference proteome</keyword>
<feature type="compositionally biased region" description="Basic and acidic residues" evidence="1">
    <location>
        <begin position="456"/>
        <end position="465"/>
    </location>
</feature>
<dbReference type="Pfam" id="PF12505">
    <property type="entry name" value="DUF3712"/>
    <property type="match status" value="1"/>
</dbReference>
<protein>
    <recommendedName>
        <fullName evidence="4">Water stress and hypersensitive response domain-containing protein</fullName>
    </recommendedName>
</protein>
<dbReference type="RefSeq" id="XP_005772697.1">
    <property type="nucleotide sequence ID" value="XM_005772640.1"/>
</dbReference>
<feature type="region of interest" description="Disordered" evidence="1">
    <location>
        <begin position="456"/>
        <end position="509"/>
    </location>
</feature>
<name>A0A0D3J9T3_EMIH1</name>
<organism evidence="2 3">
    <name type="scientific">Emiliania huxleyi (strain CCMP1516)</name>
    <dbReference type="NCBI Taxonomy" id="280463"/>
    <lineage>
        <taxon>Eukaryota</taxon>
        <taxon>Haptista</taxon>
        <taxon>Haptophyta</taxon>
        <taxon>Prymnesiophyceae</taxon>
        <taxon>Isochrysidales</taxon>
        <taxon>Noelaerhabdaceae</taxon>
        <taxon>Emiliania</taxon>
    </lineage>
</organism>
<evidence type="ECO:0000256" key="1">
    <source>
        <dbReference type="SAM" id="MobiDB-lite"/>
    </source>
</evidence>
<sequence length="582" mass="63376">MAAEGLPTSGAVAKPSRGARALRLAPVLALLVCAGLFYARPAEPPPSDIKLAIGKPFVQGIIALFEMKVDQIRLQQPESQWTHFAVGMYVFDLLIDIHMELLFFGAQATLGSAEINLFFRGERFGTLSSRPCPLGGGGKIRTQMAGQLVVDDVAVFKKIARAVVHEDEFTVELYAVLAVELRGTDHGCTLRKDMCQTVGTLRIPGVTFAKSVVLHGAQGFNVEMGALKLIDLPATEPAGKALISVDARVTNPSTFVLKDLDVFSIDIYTDDSWPKTERPAAESLGVKFAEVIRARARPVGLVSGAGLPLGAGAGVRPRQDRRRPQPLPHVPADAAHRLHRRIVAALLRRRRHGHRPTRLPARHDGQVRRLHKHRRARLHRPRHPRRGRLPPQPVVGHHAAPVPVRRPLQPLRRDPLRLRPRGGGLVQGRPRGAGLAAAALARAGHRAAALRERLPHAKRLPDRAPRHPAAIPPPAAPRHRPQARRQGRRLRRPQRAHPRPRRGRRAHPRLQAGQRLGAAQAVLGPPIAAVGGKLARGGGPAAFAQNLARPPAAGGVTLERQRGSEAGAMSRRKWQASVGWQR</sequence>
<evidence type="ECO:0008006" key="4">
    <source>
        <dbReference type="Google" id="ProtNLM"/>
    </source>
</evidence>
<evidence type="ECO:0000313" key="2">
    <source>
        <dbReference type="EnsemblProtists" id="EOD20268"/>
    </source>
</evidence>